<dbReference type="AlphaFoldDB" id="A0A3L6NTX4"/>
<evidence type="ECO:0000313" key="1">
    <source>
        <dbReference type="EMBL" id="RKK22580.1"/>
    </source>
</evidence>
<protein>
    <submittedName>
        <fullName evidence="1">Uncharacterized protein</fullName>
    </submittedName>
</protein>
<dbReference type="Proteomes" id="UP000270866">
    <property type="component" value="Chromosome 5"/>
</dbReference>
<gene>
    <name evidence="1" type="ORF">BFJ65_g5174</name>
</gene>
<proteinExistence type="predicted"/>
<sequence length="42" mass="4580">MRRRTAYVGSPCSALANAIPEPPGELWLGYRRPEAAAAINRP</sequence>
<comment type="caution">
    <text evidence="1">The sequence shown here is derived from an EMBL/GenBank/DDBJ whole genome shotgun (WGS) entry which is preliminary data.</text>
</comment>
<organism evidence="1">
    <name type="scientific">Fusarium oxysporum f. sp. cepae</name>
    <dbReference type="NCBI Taxonomy" id="396571"/>
    <lineage>
        <taxon>Eukaryota</taxon>
        <taxon>Fungi</taxon>
        <taxon>Dikarya</taxon>
        <taxon>Ascomycota</taxon>
        <taxon>Pezizomycotina</taxon>
        <taxon>Sordariomycetes</taxon>
        <taxon>Hypocreomycetidae</taxon>
        <taxon>Hypocreales</taxon>
        <taxon>Nectriaceae</taxon>
        <taxon>Fusarium</taxon>
        <taxon>Fusarium oxysporum species complex</taxon>
    </lineage>
</organism>
<reference evidence="1" key="1">
    <citation type="journal article" date="2018" name="Sci. Rep.">
        <title>Characterisation of pathogen-specific regions and novel effector candidates in Fusarium oxysporum f. sp. cepae.</title>
        <authorList>
            <person name="Armitage A.D."/>
            <person name="Taylor A."/>
            <person name="Sobczyk M.K."/>
            <person name="Baxter L."/>
            <person name="Greenfield B.P."/>
            <person name="Bates H.J."/>
            <person name="Wilson F."/>
            <person name="Jackson A.C."/>
            <person name="Ott S."/>
            <person name="Harrison R.J."/>
            <person name="Clarkson J.P."/>
        </authorList>
    </citation>
    <scope>NUCLEOTIDE SEQUENCE [LARGE SCALE GENOMIC DNA]</scope>
    <source>
        <strain evidence="1">FoC_Fus2</strain>
    </source>
</reference>
<accession>A0A3L6NTX4</accession>
<dbReference type="EMBL" id="MRCU01000003">
    <property type="protein sequence ID" value="RKK22580.1"/>
    <property type="molecule type" value="Genomic_DNA"/>
</dbReference>
<name>A0A3L6NTX4_FUSOX</name>